<dbReference type="PANTHER" id="PTHR47466:SF1">
    <property type="entry name" value="METALLOPROTEASE MEP1 (AFU_ORTHOLOGUE AFUA_1G07730)-RELATED"/>
    <property type="match status" value="1"/>
</dbReference>
<proteinExistence type="inferred from homology"/>
<reference evidence="12 13" key="1">
    <citation type="journal article" date="2019" name="Nat. Ecol. Evol.">
        <title>Megaphylogeny resolves global patterns of mushroom evolution.</title>
        <authorList>
            <person name="Varga T."/>
            <person name="Krizsan K."/>
            <person name="Foldi C."/>
            <person name="Dima B."/>
            <person name="Sanchez-Garcia M."/>
            <person name="Sanchez-Ramirez S."/>
            <person name="Szollosi G.J."/>
            <person name="Szarkandi J.G."/>
            <person name="Papp V."/>
            <person name="Albert L."/>
            <person name="Andreopoulos W."/>
            <person name="Angelini C."/>
            <person name="Antonin V."/>
            <person name="Barry K.W."/>
            <person name="Bougher N.L."/>
            <person name="Buchanan P."/>
            <person name="Buyck B."/>
            <person name="Bense V."/>
            <person name="Catcheside P."/>
            <person name="Chovatia M."/>
            <person name="Cooper J."/>
            <person name="Damon W."/>
            <person name="Desjardin D."/>
            <person name="Finy P."/>
            <person name="Geml J."/>
            <person name="Haridas S."/>
            <person name="Hughes K."/>
            <person name="Justo A."/>
            <person name="Karasinski D."/>
            <person name="Kautmanova I."/>
            <person name="Kiss B."/>
            <person name="Kocsube S."/>
            <person name="Kotiranta H."/>
            <person name="LaButti K.M."/>
            <person name="Lechner B.E."/>
            <person name="Liimatainen K."/>
            <person name="Lipzen A."/>
            <person name="Lukacs Z."/>
            <person name="Mihaltcheva S."/>
            <person name="Morgado L.N."/>
            <person name="Niskanen T."/>
            <person name="Noordeloos M.E."/>
            <person name="Ohm R.A."/>
            <person name="Ortiz-Santana B."/>
            <person name="Ovrebo C."/>
            <person name="Racz N."/>
            <person name="Riley R."/>
            <person name="Savchenko A."/>
            <person name="Shiryaev A."/>
            <person name="Soop K."/>
            <person name="Spirin V."/>
            <person name="Szebenyi C."/>
            <person name="Tomsovsky M."/>
            <person name="Tulloss R.E."/>
            <person name="Uehling J."/>
            <person name="Grigoriev I.V."/>
            <person name="Vagvolgyi C."/>
            <person name="Papp T."/>
            <person name="Martin F.M."/>
            <person name="Miettinen O."/>
            <person name="Hibbett D.S."/>
            <person name="Nagy L.G."/>
        </authorList>
    </citation>
    <scope>NUCLEOTIDE SEQUENCE [LARGE SCALE GENOMIC DNA]</scope>
    <source>
        <strain evidence="12 13">CBS 121175</strain>
    </source>
</reference>
<accession>A0A5C3KQ29</accession>
<evidence type="ECO:0000256" key="8">
    <source>
        <dbReference type="ARBA" id="ARBA00023157"/>
    </source>
</evidence>
<evidence type="ECO:0000259" key="11">
    <source>
        <dbReference type="Pfam" id="PF05572"/>
    </source>
</evidence>
<protein>
    <submittedName>
        <fullName evidence="12">Metalloprotease</fullName>
    </submittedName>
</protein>
<keyword evidence="7 12" id="KW-0482">Metalloprotease</keyword>
<feature type="domain" description="Peptidase M43 pregnancy-associated plasma-A" evidence="11">
    <location>
        <begin position="218"/>
        <end position="311"/>
    </location>
</feature>
<name>A0A5C3KQ29_COPMA</name>
<evidence type="ECO:0000256" key="10">
    <source>
        <dbReference type="SAM" id="SignalP"/>
    </source>
</evidence>
<feature type="compositionally biased region" description="Basic and acidic residues" evidence="9">
    <location>
        <begin position="61"/>
        <end position="70"/>
    </location>
</feature>
<dbReference type="InterPro" id="IPR024079">
    <property type="entry name" value="MetalloPept_cat_dom_sf"/>
</dbReference>
<evidence type="ECO:0000256" key="7">
    <source>
        <dbReference type="ARBA" id="ARBA00023049"/>
    </source>
</evidence>
<evidence type="ECO:0000256" key="6">
    <source>
        <dbReference type="ARBA" id="ARBA00022833"/>
    </source>
</evidence>
<dbReference type="AlphaFoldDB" id="A0A5C3KQ29"/>
<gene>
    <name evidence="12" type="ORF">FA15DRAFT_622195</name>
</gene>
<evidence type="ECO:0000256" key="9">
    <source>
        <dbReference type="SAM" id="MobiDB-lite"/>
    </source>
</evidence>
<keyword evidence="5" id="KW-0378">Hydrolase</keyword>
<keyword evidence="13" id="KW-1185">Reference proteome</keyword>
<dbReference type="GO" id="GO:0006508">
    <property type="term" value="P:proteolysis"/>
    <property type="evidence" value="ECO:0007669"/>
    <property type="project" value="UniProtKB-KW"/>
</dbReference>
<feature type="compositionally biased region" description="Polar residues" evidence="9">
    <location>
        <begin position="51"/>
        <end position="60"/>
    </location>
</feature>
<evidence type="ECO:0000256" key="5">
    <source>
        <dbReference type="ARBA" id="ARBA00022801"/>
    </source>
</evidence>
<feature type="chain" id="PRO_5022920599" evidence="10">
    <location>
        <begin position="23"/>
        <end position="318"/>
    </location>
</feature>
<dbReference type="EMBL" id="ML210236">
    <property type="protein sequence ID" value="TFK22631.1"/>
    <property type="molecule type" value="Genomic_DNA"/>
</dbReference>
<keyword evidence="4 10" id="KW-0732">Signal</keyword>
<keyword evidence="6" id="KW-0862">Zinc</keyword>
<evidence type="ECO:0000313" key="12">
    <source>
        <dbReference type="EMBL" id="TFK22631.1"/>
    </source>
</evidence>
<dbReference type="OrthoDB" id="536211at2759"/>
<dbReference type="Proteomes" id="UP000307440">
    <property type="component" value="Unassembled WGS sequence"/>
</dbReference>
<evidence type="ECO:0000256" key="4">
    <source>
        <dbReference type="ARBA" id="ARBA00022729"/>
    </source>
</evidence>
<keyword evidence="2 12" id="KW-0645">Protease</keyword>
<feature type="signal peptide" evidence="10">
    <location>
        <begin position="1"/>
        <end position="22"/>
    </location>
</feature>
<feature type="region of interest" description="Disordered" evidence="9">
    <location>
        <begin position="31"/>
        <end position="70"/>
    </location>
</feature>
<dbReference type="SUPFAM" id="SSF55486">
    <property type="entry name" value="Metalloproteases ('zincins'), catalytic domain"/>
    <property type="match status" value="1"/>
</dbReference>
<keyword evidence="8" id="KW-1015">Disulfide bond</keyword>
<dbReference type="InterPro" id="IPR008754">
    <property type="entry name" value="Peptidase_M43"/>
</dbReference>
<comment type="similarity">
    <text evidence="1">Belongs to the peptidase M43B family.</text>
</comment>
<dbReference type="Gene3D" id="3.40.390.10">
    <property type="entry name" value="Collagenase (Catalytic Domain)"/>
    <property type="match status" value="1"/>
</dbReference>
<dbReference type="Pfam" id="PF05572">
    <property type="entry name" value="Peptidase_M43"/>
    <property type="match status" value="1"/>
</dbReference>
<sequence length="318" mass="35685">MLLSTFVPMLGLWLSISTSAVASPNFQFHRLERPSGQSQNGGLEPAKSSPRLGSQCNLHTSAEERAEENKSLRRMRSSHRAGEWSDVTIPVHFHILASNETEAGGWLPDEQIEAQMQVLNDDFAAVQINWELVNVTRIINERWFHGLGDKPVEKMWLEVGKELRVGGIDVLNIYTSEHAEGLGYASMPSFFDGTVESLTSDGIVINAYTLPGGRYAPYNGGRTLTHEAGHWAGLHHTFVEEEDRVKEGCDGNGDYVDDTPAQLEPTYDCQQRDTCAEQEGLDPINNFMDYSFDTCLQEFTPGQIERMRQEIATYREIE</sequence>
<dbReference type="GO" id="GO:0046872">
    <property type="term" value="F:metal ion binding"/>
    <property type="evidence" value="ECO:0007669"/>
    <property type="project" value="UniProtKB-KW"/>
</dbReference>
<keyword evidence="3" id="KW-0479">Metal-binding</keyword>
<dbReference type="GO" id="GO:0008237">
    <property type="term" value="F:metallopeptidase activity"/>
    <property type="evidence" value="ECO:0007669"/>
    <property type="project" value="UniProtKB-KW"/>
</dbReference>
<dbReference type="PANTHER" id="PTHR47466">
    <property type="match status" value="1"/>
</dbReference>
<evidence type="ECO:0000313" key="13">
    <source>
        <dbReference type="Proteomes" id="UP000307440"/>
    </source>
</evidence>
<dbReference type="CDD" id="cd04275">
    <property type="entry name" value="ZnMc_pappalysin_like"/>
    <property type="match status" value="1"/>
</dbReference>
<organism evidence="12 13">
    <name type="scientific">Coprinopsis marcescibilis</name>
    <name type="common">Agaric fungus</name>
    <name type="synonym">Psathyrella marcescibilis</name>
    <dbReference type="NCBI Taxonomy" id="230819"/>
    <lineage>
        <taxon>Eukaryota</taxon>
        <taxon>Fungi</taxon>
        <taxon>Dikarya</taxon>
        <taxon>Basidiomycota</taxon>
        <taxon>Agaricomycotina</taxon>
        <taxon>Agaricomycetes</taxon>
        <taxon>Agaricomycetidae</taxon>
        <taxon>Agaricales</taxon>
        <taxon>Agaricineae</taxon>
        <taxon>Psathyrellaceae</taxon>
        <taxon>Coprinopsis</taxon>
    </lineage>
</organism>
<evidence type="ECO:0000256" key="2">
    <source>
        <dbReference type="ARBA" id="ARBA00022670"/>
    </source>
</evidence>
<evidence type="ECO:0000256" key="3">
    <source>
        <dbReference type="ARBA" id="ARBA00022723"/>
    </source>
</evidence>
<evidence type="ECO:0000256" key="1">
    <source>
        <dbReference type="ARBA" id="ARBA00008721"/>
    </source>
</evidence>